<feature type="region of interest" description="Disordered" evidence="5">
    <location>
        <begin position="740"/>
        <end position="765"/>
    </location>
</feature>
<dbReference type="Gene3D" id="1.20.120.350">
    <property type="entry name" value="Voltage-gated potassium channels. Chain C"/>
    <property type="match status" value="1"/>
</dbReference>
<evidence type="ECO:0000313" key="8">
    <source>
        <dbReference type="EMBL" id="CAJ1381965.1"/>
    </source>
</evidence>
<feature type="domain" description="Ion transport" evidence="7">
    <location>
        <begin position="402"/>
        <end position="674"/>
    </location>
</feature>
<dbReference type="InterPro" id="IPR027359">
    <property type="entry name" value="Volt_channel_dom_sf"/>
</dbReference>
<feature type="transmembrane region" description="Helical" evidence="6">
    <location>
        <begin position="510"/>
        <end position="531"/>
    </location>
</feature>
<dbReference type="GO" id="GO:0001518">
    <property type="term" value="C:voltage-gated sodium channel complex"/>
    <property type="evidence" value="ECO:0007669"/>
    <property type="project" value="TreeGrafter"/>
</dbReference>
<dbReference type="PANTHER" id="PTHR10037">
    <property type="entry name" value="VOLTAGE-GATED CATION CHANNEL CALCIUM AND SODIUM"/>
    <property type="match status" value="1"/>
</dbReference>
<proteinExistence type="predicted"/>
<feature type="domain" description="Ion transport" evidence="7">
    <location>
        <begin position="3"/>
        <end position="104"/>
    </location>
</feature>
<dbReference type="SUPFAM" id="SSF81324">
    <property type="entry name" value="Voltage-gated potassium channels"/>
    <property type="match status" value="1"/>
</dbReference>
<keyword evidence="9" id="KW-1185">Reference proteome</keyword>
<evidence type="ECO:0000256" key="6">
    <source>
        <dbReference type="SAM" id="Phobius"/>
    </source>
</evidence>
<dbReference type="GO" id="GO:0005248">
    <property type="term" value="F:voltage-gated sodium channel activity"/>
    <property type="evidence" value="ECO:0007669"/>
    <property type="project" value="TreeGrafter"/>
</dbReference>
<keyword evidence="2 6" id="KW-0812">Transmembrane</keyword>
<feature type="transmembrane region" description="Helical" evidence="6">
    <location>
        <begin position="440"/>
        <end position="461"/>
    </location>
</feature>
<dbReference type="Proteomes" id="UP001178507">
    <property type="component" value="Unassembled WGS sequence"/>
</dbReference>
<evidence type="ECO:0000256" key="3">
    <source>
        <dbReference type="ARBA" id="ARBA00022989"/>
    </source>
</evidence>
<dbReference type="Pfam" id="PF00520">
    <property type="entry name" value="Ion_trans"/>
    <property type="match status" value="2"/>
</dbReference>
<name>A0AA36I6P2_9DINO</name>
<evidence type="ECO:0000259" key="7">
    <source>
        <dbReference type="Pfam" id="PF00520"/>
    </source>
</evidence>
<dbReference type="PANTHER" id="PTHR10037:SF62">
    <property type="entry name" value="SODIUM CHANNEL PROTEIN 60E"/>
    <property type="match status" value="1"/>
</dbReference>
<feature type="transmembrane region" description="Helical" evidence="6">
    <location>
        <begin position="7"/>
        <end position="29"/>
    </location>
</feature>
<keyword evidence="3 6" id="KW-1133">Transmembrane helix</keyword>
<dbReference type="Gene3D" id="1.10.287.70">
    <property type="match status" value="2"/>
</dbReference>
<reference evidence="8" key="1">
    <citation type="submission" date="2023-08" db="EMBL/GenBank/DDBJ databases">
        <authorList>
            <person name="Chen Y."/>
            <person name="Shah S."/>
            <person name="Dougan E. K."/>
            <person name="Thang M."/>
            <person name="Chan C."/>
        </authorList>
    </citation>
    <scope>NUCLEOTIDE SEQUENCE</scope>
</reference>
<protein>
    <recommendedName>
        <fullName evidence="7">Ion transport domain-containing protein</fullName>
    </recommendedName>
</protein>
<comment type="subcellular location">
    <subcellularLocation>
        <location evidence="1">Membrane</location>
        <topology evidence="1">Multi-pass membrane protein</topology>
    </subcellularLocation>
</comment>
<dbReference type="InterPro" id="IPR043203">
    <property type="entry name" value="VGCC_Ca_Na"/>
</dbReference>
<keyword evidence="4 6" id="KW-0472">Membrane</keyword>
<gene>
    <name evidence="8" type="ORF">EVOR1521_LOCUS9482</name>
</gene>
<evidence type="ECO:0000256" key="1">
    <source>
        <dbReference type="ARBA" id="ARBA00004141"/>
    </source>
</evidence>
<feature type="transmembrane region" description="Helical" evidence="6">
    <location>
        <begin position="574"/>
        <end position="593"/>
    </location>
</feature>
<evidence type="ECO:0000256" key="4">
    <source>
        <dbReference type="ARBA" id="ARBA00023136"/>
    </source>
</evidence>
<evidence type="ECO:0000256" key="5">
    <source>
        <dbReference type="SAM" id="MobiDB-lite"/>
    </source>
</evidence>
<dbReference type="EMBL" id="CAUJNA010000859">
    <property type="protein sequence ID" value="CAJ1381965.1"/>
    <property type="molecule type" value="Genomic_DNA"/>
</dbReference>
<accession>A0AA36I6P2</accession>
<dbReference type="InterPro" id="IPR005821">
    <property type="entry name" value="Ion_trans_dom"/>
</dbReference>
<evidence type="ECO:0000256" key="2">
    <source>
        <dbReference type="ARBA" id="ARBA00022692"/>
    </source>
</evidence>
<feature type="region of interest" description="Disordered" evidence="5">
    <location>
        <begin position="1106"/>
        <end position="1128"/>
    </location>
</feature>
<sequence length="1128" mass="127343">MFASLRVLFWAIAMLVVICYIFGILIFTLSKDAIDQDPTVAENWGGVAESMLSLLQIATYNGADIIRRRTKGSDAYLFMPVMFGFMAICSLGIINLIVGVLLTAVLERGNQDEMFENTIMKLRQHRALRRLRFGLVLHAEKTLGKNKDGSDGSHLVSRRILQGWARGPDAELTAEEMDDVEDEEALQEHIQDIQTGHTNLDALKGKGLGVVKVRKKGPCGRCVGAIRERFCLPFIRRYRKWRNIEATKKSAEKEDLRLVLPRLFEVAGVSSQDIDAVCTEVENLMGDNAGITIDEFVEALMFMKSRAHPLDIVGIMRGLWLVYERMTKMDVMFSAVGDQLMECRSFLGPLLQKFTPERAEMPKVAFEEEMATSSKAQMPGQEDRQLLIREQEQRVIEKSQTSFDMFFASVLLLNAVKLGTDAVLKPERLTDLESSSFASAAMAWFTLETIFITTFTAELFLRAIFKYQIEVQGEHELVLCVVPKFALTMTFSQSLEVISYSSRLLLDKMFIFDVVMVLVSLVDSFILRFVAAGENPPALRLVGLCRLIRLVRLLHLIKDLGRMVRGFVGNFQLIFRSVCIMTIFIYASAVLMVDFVGQNEETQEDANIQEKWGRIPDCMITLFTMATLSGWAKHVDEVAAYPSLETVMPAFTIMFLAICSLGILNLVTGVMVQTAFALLKEESAEKNELKLSKARKVIHQVMDECYDTMEQHLSDQQRKVQDRVNQMRSLYVEWLASGGKPRKLQSSGTAEWDAEEAPAGEKPEKEGELLDLGLQQDTWPVSAFDDDNYAEVRRVLWVSEVEIAVDVLLTLEPGSATEAHKDPAQSLLSWDGGGKSWPCLVMQQDLVKEEDDDEAPRRRGKLLTIVFRPVAFSRVFNFRFGGNFTSVRVRAGFVHGSSLLEESELEDLTPVDRALVTIRELNYLLQDRAFARSLDLIGLRPDQALMVYQKLNLTNTERVKVHDFMQAIMRMKRPVQGLDVAVAKSLMRRLVLEVEELATNSVRCQDCFRAVSEQLREVDIIDNMPEVATSDSRVQARMTSIEEEPVELESRAGKYYNDLMRRNRQMEIKIASIKAFVQQARSKAAEEEGISLARMSDFGAVALERPGRARASSHTEVSRPRSVSPGWD</sequence>
<comment type="caution">
    <text evidence="8">The sequence shown here is derived from an EMBL/GenBank/DDBJ whole genome shotgun (WGS) entry which is preliminary data.</text>
</comment>
<dbReference type="AlphaFoldDB" id="A0AA36I6P2"/>
<feature type="transmembrane region" description="Helical" evidence="6">
    <location>
        <begin position="403"/>
        <end position="420"/>
    </location>
</feature>
<feature type="transmembrane region" description="Helical" evidence="6">
    <location>
        <begin position="77"/>
        <end position="106"/>
    </location>
</feature>
<evidence type="ECO:0000313" key="9">
    <source>
        <dbReference type="Proteomes" id="UP001178507"/>
    </source>
</evidence>
<feature type="transmembrane region" description="Helical" evidence="6">
    <location>
        <begin position="651"/>
        <end position="679"/>
    </location>
</feature>
<organism evidence="8 9">
    <name type="scientific">Effrenium voratum</name>
    <dbReference type="NCBI Taxonomy" id="2562239"/>
    <lineage>
        <taxon>Eukaryota</taxon>
        <taxon>Sar</taxon>
        <taxon>Alveolata</taxon>
        <taxon>Dinophyceae</taxon>
        <taxon>Suessiales</taxon>
        <taxon>Symbiodiniaceae</taxon>
        <taxon>Effrenium</taxon>
    </lineage>
</organism>